<keyword evidence="16" id="KW-1185">Reference proteome</keyword>
<sequence length="1705" mass="186449">MKCFTWSPDPNYMDLTAVGLTTGRTLLIRMHRSEPWIFEDKGNEFRPDTPRQVSIAQNQRTYPSFSARHSRACNVVAFSKESPNLLAVGLDKVRNDYCLMVWDIEQSMSMSRGSESSYAPSGSISMTNRSTTGSLQTSRFGRNSEPSESYFDTRLSMNPLSLADTGTARALNASSFDQSTDVRPLCQYGSSEVISSCAWFTNEPKVLAAGMGMKYIRVYDTREDPNSPSSLVISTKAVHGLCMDPFHENRMASCSDDGVIKIWDIRNPSQQILSFYTGPKSAPQSSTLVRISFNPQRSGLLASLTKEATCLKVWDIQEGTVRAPRSLSRMDSNHNLEGSLQQGVGSAGGLLSRSHDREGLQTVRESESDEAEVGIPILWKSRRTKPSSKPLQSFAWIPTFVSNSTSGLISINKESLIETTLLKETSQIAWEPKGALVVSDGNAISCFPSQRSLAATAPEPAPQHAFSDMRKRNSKIINLQLPANRKINGDSTGPMDSLSNNPPPSISVVLHNGLAGPSIGDPIKTNGMTSVMGDPVRKPSLTATAIVNSGWISATAAQVDESLEQDVSVTMREGAIKGYSMDATTNVNLVSPGPLKDFWAWMIRAEKIAQKDGARIGKFDFSYQGVLPVLLGNGVSRRSTPSGTPRTMSPLPRSSSDLTTQLSKQVDEIPIVPTLKLAQRKLGLKLCGSELLRSDLKKTVERLEEEGSYEVAAGWAFFHGELDLAIEVLSRGDDKLKLMSIVVAGFNRSHSNMSSTTLSGLSGNSEKAAGSAWKAQCKTHSQAQSNPYIRAIFSYIASGDWRDVLEEKSLSLADRVGVALRFLSDDELMAYIQTTAESHTNSGEIDGMILSGLTEAGLDLLTNYVNRTGDIQTAALASSVAVPRYFKDGRVEEWVDCYRDLLDRWQLYYTRARFDIARGRCIQQSTLSGVSAADMTPTQIYVRCNFCNQSIARNLLIPGVRGRDGRRLMVQGGPGSGGHGGMHGHDKQSSMGGGMGQGAVAAPGAPGSVSGPAANSNKSTVCPSCSKPLPRCAICLLHLGVPAEGNASLGAWSSLGHKVTGEKPTSFDLWFTWCQTCRHGGHAMHMAEWFDRHTQCPVSDCNCLCSTHDALSTARYFSLPDSRLLQSCRRSPYLYSQLLTLSSLPINSTTMEEPTTEPTQQPQQLQTAGQWGRKEHVDPNAEVVWASERPVYEWQEGYTEGTAPANTQLEHDLFSDENRINRGIHFDKYKKISVSIKGSPMNSRIMNDAKLALHPTIIENIVRMKYKEPTPIQQNATPLLFAGYDVLACAQTGSGKTAAFLVPILSKLLSKLSKTGQQNQPGARRTKAAPLALIILPTRELGIQMFDAARQFSYKSRLRPVVIYGGADMKTQKENLAKGCDILIATPGRLIDTIERGLVSLAKVKYTVLDEADRILDMGFEPAIRQILSASDMPKDESLQTALFSATFPSAIQVMARDFLKDDYIRIRVGRIGGTTSDIMQKVVKVEDHQKEENLIRLLMSQPPSRTMIFTDSKRRADNLDDILYNKDFPCISLHGDRSQREREAAMDAFKTGRSPIMITTSVASRGLDIKDVLHVINYDLCNEIDEYVHRIGRTARAGNPGLATTFYTDNNVSIAPHLVKLLVECDQDVPEFLQEFVEEATTFEDADFVEEGEDGGDATTSGNNNSVRNRADAQEFSTGGTRGAGSASAPAQDATSGGDWSALK</sequence>
<evidence type="ECO:0000256" key="8">
    <source>
        <dbReference type="ARBA" id="ARBA00022840"/>
    </source>
</evidence>
<evidence type="ECO:0000259" key="12">
    <source>
        <dbReference type="PROSITE" id="PS51192"/>
    </source>
</evidence>
<comment type="similarity">
    <text evidence="1">Belongs to the WD repeat mio family.</text>
</comment>
<dbReference type="InterPro" id="IPR049092">
    <property type="entry name" value="MIOS_a-sol"/>
</dbReference>
<feature type="region of interest" description="Disordered" evidence="11">
    <location>
        <begin position="1148"/>
        <end position="1174"/>
    </location>
</feature>
<feature type="region of interest" description="Disordered" evidence="11">
    <location>
        <begin position="112"/>
        <end position="148"/>
    </location>
</feature>
<evidence type="ECO:0000256" key="7">
    <source>
        <dbReference type="ARBA" id="ARBA00022806"/>
    </source>
</evidence>
<dbReference type="Gene3D" id="3.40.50.300">
    <property type="entry name" value="P-loop containing nucleotide triphosphate hydrolases"/>
    <property type="match status" value="2"/>
</dbReference>
<keyword evidence="4" id="KW-0677">Repeat</keyword>
<dbReference type="GO" id="GO:1904263">
    <property type="term" value="P:positive regulation of TORC1 signaling"/>
    <property type="evidence" value="ECO:0007669"/>
    <property type="project" value="TreeGrafter"/>
</dbReference>
<dbReference type="Pfam" id="PF00270">
    <property type="entry name" value="DEAD"/>
    <property type="match status" value="1"/>
</dbReference>
<evidence type="ECO:0000256" key="5">
    <source>
        <dbReference type="ARBA" id="ARBA00022741"/>
    </source>
</evidence>
<dbReference type="InterPro" id="IPR037593">
    <property type="entry name" value="MIOS/Sea4"/>
</dbReference>
<feature type="domain" description="Helicase ATP-binding" evidence="12">
    <location>
        <begin position="1277"/>
        <end position="1466"/>
    </location>
</feature>
<dbReference type="EMBL" id="JAAAIL010001597">
    <property type="protein sequence ID" value="KAG0267830.1"/>
    <property type="molecule type" value="Genomic_DNA"/>
</dbReference>
<evidence type="ECO:0000313" key="15">
    <source>
        <dbReference type="EMBL" id="KAG0267830.1"/>
    </source>
</evidence>
<feature type="compositionally biased region" description="Gly residues" evidence="11">
    <location>
        <begin position="972"/>
        <end position="981"/>
    </location>
</feature>
<dbReference type="PROSITE" id="PS00678">
    <property type="entry name" value="WD_REPEATS_1"/>
    <property type="match status" value="1"/>
</dbReference>
<dbReference type="GO" id="GO:0016787">
    <property type="term" value="F:hydrolase activity"/>
    <property type="evidence" value="ECO:0007669"/>
    <property type="project" value="UniProtKB-KW"/>
</dbReference>
<dbReference type="InterPro" id="IPR036322">
    <property type="entry name" value="WD40_repeat_dom_sf"/>
</dbReference>
<evidence type="ECO:0000256" key="4">
    <source>
        <dbReference type="ARBA" id="ARBA00022737"/>
    </source>
</evidence>
<dbReference type="SUPFAM" id="SSF52540">
    <property type="entry name" value="P-loop containing nucleoside triphosphate hydrolases"/>
    <property type="match status" value="1"/>
</dbReference>
<feature type="compositionally biased region" description="Polar residues" evidence="11">
    <location>
        <begin position="118"/>
        <end position="147"/>
    </location>
</feature>
<feature type="region of interest" description="Disordered" evidence="11">
    <location>
        <begin position="634"/>
        <end position="659"/>
    </location>
</feature>
<dbReference type="GO" id="GO:0005737">
    <property type="term" value="C:cytoplasm"/>
    <property type="evidence" value="ECO:0007669"/>
    <property type="project" value="TreeGrafter"/>
</dbReference>
<dbReference type="SUPFAM" id="SSF50978">
    <property type="entry name" value="WD40 repeat-like"/>
    <property type="match status" value="1"/>
</dbReference>
<keyword evidence="7" id="KW-0347">Helicase</keyword>
<evidence type="ECO:0000256" key="6">
    <source>
        <dbReference type="ARBA" id="ARBA00022801"/>
    </source>
</evidence>
<reference evidence="15" key="1">
    <citation type="journal article" date="2020" name="Fungal Divers.">
        <title>Resolving the Mortierellaceae phylogeny through synthesis of multi-gene phylogenetics and phylogenomics.</title>
        <authorList>
            <person name="Vandepol N."/>
            <person name="Liber J."/>
            <person name="Desiro A."/>
            <person name="Na H."/>
            <person name="Kennedy M."/>
            <person name="Barry K."/>
            <person name="Grigoriev I.V."/>
            <person name="Miller A.N."/>
            <person name="O'Donnell K."/>
            <person name="Stajich J.E."/>
            <person name="Bonito G."/>
        </authorList>
    </citation>
    <scope>NUCLEOTIDE SEQUENCE</scope>
    <source>
        <strain evidence="15">NRRL 28262</strain>
    </source>
</reference>
<dbReference type="InterPro" id="IPR019775">
    <property type="entry name" value="WD40_repeat_CS"/>
</dbReference>
<accession>A0AAD4D554</accession>
<dbReference type="FunFam" id="3.40.50.300:FF:000008">
    <property type="entry name" value="ATP-dependent RNA helicase RhlB"/>
    <property type="match status" value="1"/>
</dbReference>
<dbReference type="InterPro" id="IPR000629">
    <property type="entry name" value="RNA-helicase_DEAD-box_CS"/>
</dbReference>
<dbReference type="Pfam" id="PF21720">
    <property type="entry name" value="MIOS_WD40"/>
    <property type="match status" value="1"/>
</dbReference>
<evidence type="ECO:0000313" key="16">
    <source>
        <dbReference type="Proteomes" id="UP001194580"/>
    </source>
</evidence>
<feature type="region of interest" description="Disordered" evidence="11">
    <location>
        <begin position="1651"/>
        <end position="1705"/>
    </location>
</feature>
<feature type="domain" description="DEAD-box RNA helicase Q" evidence="14">
    <location>
        <begin position="1246"/>
        <end position="1274"/>
    </location>
</feature>
<evidence type="ECO:0000259" key="14">
    <source>
        <dbReference type="PROSITE" id="PS51195"/>
    </source>
</evidence>
<gene>
    <name evidence="15" type="ORF">BGZ95_002735</name>
</gene>
<proteinExistence type="inferred from homology"/>
<dbReference type="Pfam" id="PF00271">
    <property type="entry name" value="Helicase_C"/>
    <property type="match status" value="1"/>
</dbReference>
<keyword evidence="3 9" id="KW-0853">WD repeat</keyword>
<protein>
    <recommendedName>
        <fullName evidence="2">RNA helicase</fullName>
        <ecNumber evidence="2">3.6.4.13</ecNumber>
    </recommendedName>
</protein>
<dbReference type="GO" id="GO:0005524">
    <property type="term" value="F:ATP binding"/>
    <property type="evidence" value="ECO:0007669"/>
    <property type="project" value="UniProtKB-KW"/>
</dbReference>
<dbReference type="GO" id="GO:0003724">
    <property type="term" value="F:RNA helicase activity"/>
    <property type="evidence" value="ECO:0007669"/>
    <property type="project" value="UniProtKB-EC"/>
</dbReference>
<dbReference type="InterPro" id="IPR027417">
    <property type="entry name" value="P-loop_NTPase"/>
</dbReference>
<evidence type="ECO:0000256" key="11">
    <source>
        <dbReference type="SAM" id="MobiDB-lite"/>
    </source>
</evidence>
<dbReference type="GO" id="GO:0003676">
    <property type="term" value="F:nucleic acid binding"/>
    <property type="evidence" value="ECO:0007669"/>
    <property type="project" value="InterPro"/>
</dbReference>
<dbReference type="InterPro" id="IPR014014">
    <property type="entry name" value="RNA_helicase_DEAD_Q_motif"/>
</dbReference>
<dbReference type="InterPro" id="IPR014001">
    <property type="entry name" value="Helicase_ATP-bd"/>
</dbReference>
<dbReference type="EC" id="3.6.4.13" evidence="2"/>
<feature type="compositionally biased region" description="Polar residues" evidence="11">
    <location>
        <begin position="1659"/>
        <end position="1669"/>
    </location>
</feature>
<dbReference type="InterPro" id="IPR031488">
    <property type="entry name" value="Zn_ribbon_mio"/>
</dbReference>
<dbReference type="PROSITE" id="PS51195">
    <property type="entry name" value="Q_MOTIF"/>
    <property type="match status" value="1"/>
</dbReference>
<feature type="region of interest" description="Disordered" evidence="11">
    <location>
        <begin position="967"/>
        <end position="1013"/>
    </location>
</feature>
<comment type="caution">
    <text evidence="15">The sequence shown here is derived from an EMBL/GenBank/DDBJ whole genome shotgun (WGS) entry which is preliminary data.</text>
</comment>
<evidence type="ECO:0000256" key="1">
    <source>
        <dbReference type="ARBA" id="ARBA00009713"/>
    </source>
</evidence>
<dbReference type="PROSITE" id="PS00039">
    <property type="entry name" value="DEAD_ATP_HELICASE"/>
    <property type="match status" value="1"/>
</dbReference>
<dbReference type="CDD" id="cd18787">
    <property type="entry name" value="SF2_C_DEAD"/>
    <property type="match status" value="1"/>
</dbReference>
<feature type="short sequence motif" description="Q motif" evidence="10">
    <location>
        <begin position="1246"/>
        <end position="1274"/>
    </location>
</feature>
<evidence type="ECO:0000256" key="3">
    <source>
        <dbReference type="ARBA" id="ARBA00022574"/>
    </source>
</evidence>
<evidence type="ECO:0000256" key="2">
    <source>
        <dbReference type="ARBA" id="ARBA00012552"/>
    </source>
</evidence>
<dbReference type="InterPro" id="IPR001650">
    <property type="entry name" value="Helicase_C-like"/>
</dbReference>
<dbReference type="Gene3D" id="2.130.10.10">
    <property type="entry name" value="YVTN repeat-like/Quinoprotein amine dehydrogenase"/>
    <property type="match status" value="1"/>
</dbReference>
<dbReference type="PANTHER" id="PTHR16453">
    <property type="entry name" value="WD40 DOMAIN-CONTAINING PROTEIN MIO FAMILY MEMBER"/>
    <property type="match status" value="1"/>
</dbReference>
<dbReference type="SMART" id="SM00487">
    <property type="entry name" value="DEXDc"/>
    <property type="match status" value="1"/>
</dbReference>
<dbReference type="Pfam" id="PF17034">
    <property type="entry name" value="zinc_ribbon_16"/>
    <property type="match status" value="1"/>
</dbReference>
<dbReference type="Pfam" id="PF21719">
    <property type="entry name" value="MIOS_a-sol"/>
    <property type="match status" value="1"/>
</dbReference>
<dbReference type="Proteomes" id="UP001194580">
    <property type="component" value="Unassembled WGS sequence"/>
</dbReference>
<feature type="compositionally biased region" description="Low complexity" evidence="11">
    <location>
        <begin position="1148"/>
        <end position="1167"/>
    </location>
</feature>
<evidence type="ECO:0000256" key="9">
    <source>
        <dbReference type="PROSITE-ProRule" id="PRU00221"/>
    </source>
</evidence>
<dbReference type="SMART" id="SM00490">
    <property type="entry name" value="HELICc"/>
    <property type="match status" value="1"/>
</dbReference>
<feature type="domain" description="Helicase C-terminal" evidence="13">
    <location>
        <begin position="1478"/>
        <end position="1638"/>
    </location>
</feature>
<feature type="compositionally biased region" description="Low complexity" evidence="11">
    <location>
        <begin position="998"/>
        <end position="1013"/>
    </location>
</feature>
<dbReference type="InterPro" id="IPR015943">
    <property type="entry name" value="WD40/YVTN_repeat-like_dom_sf"/>
</dbReference>
<dbReference type="InterPro" id="IPR001680">
    <property type="entry name" value="WD40_rpt"/>
</dbReference>
<name>A0AAD4D554_9FUNG</name>
<feature type="non-terminal residue" evidence="15">
    <location>
        <position position="1"/>
    </location>
</feature>
<organism evidence="15 16">
    <name type="scientific">Linnemannia exigua</name>
    <dbReference type="NCBI Taxonomy" id="604196"/>
    <lineage>
        <taxon>Eukaryota</taxon>
        <taxon>Fungi</taxon>
        <taxon>Fungi incertae sedis</taxon>
        <taxon>Mucoromycota</taxon>
        <taxon>Mortierellomycotina</taxon>
        <taxon>Mortierellomycetes</taxon>
        <taxon>Mortierellales</taxon>
        <taxon>Mortierellaceae</taxon>
        <taxon>Linnemannia</taxon>
    </lineage>
</organism>
<dbReference type="PANTHER" id="PTHR16453:SF9">
    <property type="entry name" value="GATOR COMPLEX PROTEIN MIOS"/>
    <property type="match status" value="1"/>
</dbReference>
<feature type="compositionally biased region" description="Polar residues" evidence="11">
    <location>
        <begin position="636"/>
        <end position="659"/>
    </location>
</feature>
<keyword evidence="5" id="KW-0547">Nucleotide-binding</keyword>
<dbReference type="CDD" id="cd16691">
    <property type="entry name" value="mRING-H2-C3H3C2_Mio"/>
    <property type="match status" value="1"/>
</dbReference>
<dbReference type="PROSITE" id="PS50082">
    <property type="entry name" value="WD_REPEATS_2"/>
    <property type="match status" value="1"/>
</dbReference>
<evidence type="ECO:0000259" key="13">
    <source>
        <dbReference type="PROSITE" id="PS51194"/>
    </source>
</evidence>
<keyword evidence="6" id="KW-0378">Hydrolase</keyword>
<dbReference type="PROSITE" id="PS51192">
    <property type="entry name" value="HELICASE_ATP_BIND_1"/>
    <property type="match status" value="1"/>
</dbReference>
<keyword evidence="8" id="KW-0067">ATP-binding</keyword>
<dbReference type="SMART" id="SM00320">
    <property type="entry name" value="WD40"/>
    <property type="match status" value="4"/>
</dbReference>
<evidence type="ECO:0000256" key="10">
    <source>
        <dbReference type="PROSITE-ProRule" id="PRU00552"/>
    </source>
</evidence>
<dbReference type="InterPro" id="IPR011545">
    <property type="entry name" value="DEAD/DEAH_box_helicase_dom"/>
</dbReference>
<dbReference type="PROSITE" id="PS51194">
    <property type="entry name" value="HELICASE_CTER"/>
    <property type="match status" value="1"/>
</dbReference>
<feature type="repeat" description="WD" evidence="9">
    <location>
        <begin position="251"/>
        <end position="273"/>
    </location>
</feature>